<protein>
    <submittedName>
        <fullName evidence="3">Uncharacterized protein LOC100175813</fullName>
    </submittedName>
</protein>
<dbReference type="PROSITE" id="PS51184">
    <property type="entry name" value="JMJC"/>
    <property type="match status" value="1"/>
</dbReference>
<dbReference type="SUPFAM" id="SSF51197">
    <property type="entry name" value="Clavaminate synthase-like"/>
    <property type="match status" value="1"/>
</dbReference>
<feature type="transmembrane region" description="Helical" evidence="1">
    <location>
        <begin position="84"/>
        <end position="105"/>
    </location>
</feature>
<dbReference type="AlphaFoldDB" id="A0A6F9DFM5"/>
<sequence length="371" mass="42340">MVSTDRYYKSRTTTASSSCNKRFCEMAESNPTTEVLPVTTKDFYNLLKKAQNELQLRDEDISGLDSVKQIKSDGIKWSRRNAGILYAGFAFLIIFGLPSSIYMSIKKETSFGQFVVSSYFEYMGLGPVDQETCVVTMHELMQDPFRPPVDCSACQNVTGVKIVSNLSHDEFLDKYAFSMQPVLIKDGQDGWTATETFSFEYFHEIYKPGSEALEKVKNDCQFFPYRTEFNDLEEFFSMDPDRVAGKAKPWYVGWSNCDGKAANELRKHYRLPYFLPRELDHSKTDWVFMGLPGYGANMHIDFVGALSWQAQVKGTKKWMLETPPECWGTCISSMEIIVKPGDIIVLDTNKWFHATEIVGNDTSIVIGSEYY</sequence>
<keyword evidence="1" id="KW-0812">Transmembrane</keyword>
<evidence type="ECO:0000256" key="1">
    <source>
        <dbReference type="SAM" id="Phobius"/>
    </source>
</evidence>
<dbReference type="PANTHER" id="PTHR12480:SF41">
    <property type="entry name" value="JMJC DOMAIN-CONTAINING PROTEIN"/>
    <property type="match status" value="1"/>
</dbReference>
<accession>A0A6F9DFM5</accession>
<dbReference type="InterPro" id="IPR050910">
    <property type="entry name" value="JMJD6_ArgDemeth/LysHydrox"/>
</dbReference>
<feature type="domain" description="JmjC" evidence="2">
    <location>
        <begin position="260"/>
        <end position="371"/>
    </location>
</feature>
<keyword evidence="1" id="KW-1133">Transmembrane helix</keyword>
<evidence type="ECO:0000259" key="2">
    <source>
        <dbReference type="PROSITE" id="PS51184"/>
    </source>
</evidence>
<dbReference type="GO" id="GO:0016706">
    <property type="term" value="F:2-oxoglutarate-dependent dioxygenase activity"/>
    <property type="evidence" value="ECO:0007669"/>
    <property type="project" value="TreeGrafter"/>
</dbReference>
<organism evidence="3">
    <name type="scientific">Phallusia mammillata</name>
    <dbReference type="NCBI Taxonomy" id="59560"/>
    <lineage>
        <taxon>Eukaryota</taxon>
        <taxon>Metazoa</taxon>
        <taxon>Chordata</taxon>
        <taxon>Tunicata</taxon>
        <taxon>Ascidiacea</taxon>
        <taxon>Phlebobranchia</taxon>
        <taxon>Ascidiidae</taxon>
        <taxon>Phallusia</taxon>
    </lineage>
</organism>
<dbReference type="Gene3D" id="2.60.120.650">
    <property type="entry name" value="Cupin"/>
    <property type="match status" value="1"/>
</dbReference>
<reference evidence="3" key="1">
    <citation type="submission" date="2020-04" db="EMBL/GenBank/DDBJ databases">
        <authorList>
            <person name="Neveu A P."/>
        </authorList>
    </citation>
    <scope>NUCLEOTIDE SEQUENCE</scope>
    <source>
        <tissue evidence="3">Whole embryo</tissue>
    </source>
</reference>
<evidence type="ECO:0000313" key="3">
    <source>
        <dbReference type="EMBL" id="CAB3260726.1"/>
    </source>
</evidence>
<gene>
    <name evidence="3" type="primary">LOC100175813</name>
</gene>
<dbReference type="EMBL" id="LR786402">
    <property type="protein sequence ID" value="CAB3260726.1"/>
    <property type="molecule type" value="mRNA"/>
</dbReference>
<keyword evidence="1" id="KW-0472">Membrane</keyword>
<proteinExistence type="evidence at transcript level"/>
<dbReference type="PANTHER" id="PTHR12480">
    <property type="entry name" value="ARGININE DEMETHYLASE AND LYSYL-HYDROXYLASE JMJD"/>
    <property type="match status" value="1"/>
</dbReference>
<name>A0A6F9DFM5_9ASCI</name>
<dbReference type="InterPro" id="IPR003347">
    <property type="entry name" value="JmjC_dom"/>
</dbReference>